<evidence type="ECO:0000313" key="1">
    <source>
        <dbReference type="EMBL" id="GAA3826735.1"/>
    </source>
</evidence>
<comment type="caution">
    <text evidence="1">The sequence shown here is derived from an EMBL/GenBank/DDBJ whole genome shotgun (WGS) entry which is preliminary data.</text>
</comment>
<proteinExistence type="predicted"/>
<gene>
    <name evidence="1" type="ORF">GCM10022226_54420</name>
</gene>
<organism evidence="1 2">
    <name type="scientific">Sphaerisporangium flaviroseum</name>
    <dbReference type="NCBI Taxonomy" id="509199"/>
    <lineage>
        <taxon>Bacteria</taxon>
        <taxon>Bacillati</taxon>
        <taxon>Actinomycetota</taxon>
        <taxon>Actinomycetes</taxon>
        <taxon>Streptosporangiales</taxon>
        <taxon>Streptosporangiaceae</taxon>
        <taxon>Sphaerisporangium</taxon>
    </lineage>
</organism>
<evidence type="ECO:0008006" key="3">
    <source>
        <dbReference type="Google" id="ProtNLM"/>
    </source>
</evidence>
<accession>A0ABP7ITP2</accession>
<dbReference type="Proteomes" id="UP001500888">
    <property type="component" value="Unassembled WGS sequence"/>
</dbReference>
<protein>
    <recommendedName>
        <fullName evidence="3">Resolvase/invertase-type recombinase catalytic domain-containing protein</fullName>
    </recommendedName>
</protein>
<evidence type="ECO:0000313" key="2">
    <source>
        <dbReference type="Proteomes" id="UP001500888"/>
    </source>
</evidence>
<reference evidence="2" key="1">
    <citation type="journal article" date="2019" name="Int. J. Syst. Evol. Microbiol.">
        <title>The Global Catalogue of Microorganisms (GCM) 10K type strain sequencing project: providing services to taxonomists for standard genome sequencing and annotation.</title>
        <authorList>
            <consortium name="The Broad Institute Genomics Platform"/>
            <consortium name="The Broad Institute Genome Sequencing Center for Infectious Disease"/>
            <person name="Wu L."/>
            <person name="Ma J."/>
        </authorList>
    </citation>
    <scope>NUCLEOTIDE SEQUENCE [LARGE SCALE GENOMIC DNA]</scope>
    <source>
        <strain evidence="2">JCM 16908</strain>
    </source>
</reference>
<keyword evidence="2" id="KW-1185">Reference proteome</keyword>
<sequence>MLIAATLEVPPLSSRWMVTSMEPLTEHRGVSDLIVYGFLQLVRTSAARQEALTASLSEYCRQHELLLSGVFIERSAYITSAAFTGLLDALALPGIYGVVLPAASHLGRKAIAAERERRIDAAGARLLLIRRTPTPRLAGRSPSSSPT</sequence>
<name>A0ABP7ITP2_9ACTN</name>
<dbReference type="EMBL" id="BAAAZR010000020">
    <property type="protein sequence ID" value="GAA3826735.1"/>
    <property type="molecule type" value="Genomic_DNA"/>
</dbReference>